<dbReference type="GO" id="GO:0004252">
    <property type="term" value="F:serine-type endopeptidase activity"/>
    <property type="evidence" value="ECO:0007669"/>
    <property type="project" value="InterPro"/>
</dbReference>
<dbReference type="GeneID" id="117648326"/>
<dbReference type="Proteomes" id="UP000515158">
    <property type="component" value="Unplaced"/>
</dbReference>
<feature type="signal peptide" evidence="4">
    <location>
        <begin position="1"/>
        <end position="17"/>
    </location>
</feature>
<dbReference type="Gene3D" id="2.10.70.10">
    <property type="entry name" value="Complement Module, domain 1"/>
    <property type="match status" value="1"/>
</dbReference>
<evidence type="ECO:0000256" key="3">
    <source>
        <dbReference type="SAM" id="MobiDB-lite"/>
    </source>
</evidence>
<evidence type="ECO:0000259" key="5">
    <source>
        <dbReference type="PROSITE" id="PS50240"/>
    </source>
</evidence>
<evidence type="ECO:0000256" key="4">
    <source>
        <dbReference type="SAM" id="SignalP"/>
    </source>
</evidence>
<dbReference type="InterPro" id="IPR001254">
    <property type="entry name" value="Trypsin_dom"/>
</dbReference>
<keyword evidence="2" id="KW-0768">Sushi</keyword>
<dbReference type="InterPro" id="IPR043504">
    <property type="entry name" value="Peptidase_S1_PA_chymotrypsin"/>
</dbReference>
<reference evidence="8" key="1">
    <citation type="submission" date="2025-08" db="UniProtKB">
        <authorList>
            <consortium name="RefSeq"/>
        </authorList>
    </citation>
    <scope>IDENTIFICATION</scope>
    <source>
        <tissue evidence="8">Total insect</tissue>
    </source>
</reference>
<dbReference type="PROSITE" id="PS00134">
    <property type="entry name" value="TRYPSIN_HIS"/>
    <property type="match status" value="2"/>
</dbReference>
<dbReference type="KEGG" id="tpal:117648326"/>
<dbReference type="GO" id="GO:0006508">
    <property type="term" value="P:proteolysis"/>
    <property type="evidence" value="ECO:0007669"/>
    <property type="project" value="InterPro"/>
</dbReference>
<dbReference type="InParanoid" id="A0A6P8Z8P2"/>
<dbReference type="PROSITE" id="PS50923">
    <property type="entry name" value="SUSHI"/>
    <property type="match status" value="1"/>
</dbReference>
<evidence type="ECO:0000256" key="1">
    <source>
        <dbReference type="ARBA" id="ARBA00023157"/>
    </source>
</evidence>
<protein>
    <submittedName>
        <fullName evidence="8">Polyserase-2-like</fullName>
    </submittedName>
</protein>
<name>A0A6P8Z8P2_THRPL</name>
<dbReference type="PANTHER" id="PTHR24253:SF153">
    <property type="entry name" value="SERINE PROTEASE HEPSIN"/>
    <property type="match status" value="1"/>
</dbReference>
<dbReference type="PANTHER" id="PTHR24253">
    <property type="entry name" value="TRANSMEMBRANE PROTEASE SERINE"/>
    <property type="match status" value="1"/>
</dbReference>
<gene>
    <name evidence="8" type="primary">LOC117648326</name>
</gene>
<dbReference type="InterPro" id="IPR018114">
    <property type="entry name" value="TRYPSIN_HIS"/>
</dbReference>
<feature type="domain" description="Peptidase S1" evidence="5">
    <location>
        <begin position="402"/>
        <end position="647"/>
    </location>
</feature>
<proteinExistence type="predicted"/>
<feature type="domain" description="Peptidase S1" evidence="5">
    <location>
        <begin position="136"/>
        <end position="380"/>
    </location>
</feature>
<dbReference type="RefSeq" id="XP_034246691.1">
    <property type="nucleotide sequence ID" value="XM_034390800.1"/>
</dbReference>
<organism evidence="8">
    <name type="scientific">Thrips palmi</name>
    <name type="common">Melon thrips</name>
    <dbReference type="NCBI Taxonomy" id="161013"/>
    <lineage>
        <taxon>Eukaryota</taxon>
        <taxon>Metazoa</taxon>
        <taxon>Ecdysozoa</taxon>
        <taxon>Arthropoda</taxon>
        <taxon>Hexapoda</taxon>
        <taxon>Insecta</taxon>
        <taxon>Pterygota</taxon>
        <taxon>Neoptera</taxon>
        <taxon>Paraneoptera</taxon>
        <taxon>Thysanoptera</taxon>
        <taxon>Terebrantia</taxon>
        <taxon>Thripoidea</taxon>
        <taxon>Thripidae</taxon>
        <taxon>Thrips</taxon>
    </lineage>
</organism>
<sequence length="648" mass="69647">MLLRVLVLLSLLALASQDDAESEIVFPSSASATKSSKVPKPSVSASSTPARTCPPLLSSLLDLACHAPGRERPQPCGQAQPLGTVASFDCKPLFERRSLPDGARFSRCEADGTWSRPLFACTPVCGRPTGKGVAFVRNGQNVSSAVEFPWHVVVYNKTETAPEQICGGSLVSPKFFVSAAHCFEDENGQLRPPTAFVSAVGKRFRDLNVVEGTEQRIELKQIIVKDYGGFRLLYANDIALVELQGEVTITATVMPICVDWKRARPPLRGGDEGIVVGFGGSGNLEALQFSRLPFIDLEVCKGQVPDRLLVYTALKDKFCVGVSNGSSVGKGDSGGGLAFATPDRQWFLEGIVSIGDARRAAVSLFTKVSLYVPWISSGIRDQEPVDIQETCGKPPPGPSELLQDGDSALGDSLPWHAAVYHREQNVTRFVCGGSLISRCLVLTAAHCVLLSGPLQPQKVSVALGKYLSDWQSEDGPNVMKTDVKAVHTHPSYSGAGARYSFDIAVLELETCADISATVYPVCLDDGFKPTTGKTIKIAGWGGGRKALAELESVLLKQLDRPDCLASFNATDRYRLYVTPDKFCARSREGSHHSGLAKGDSGGGAHVKRDGVWYVAGIVSVGLGDRDNYLFGLVDVAQYVPWVKRVTKL</sequence>
<dbReference type="AlphaFoldDB" id="A0A6P8Z8P2"/>
<dbReference type="CDD" id="cd00033">
    <property type="entry name" value="CCP"/>
    <property type="match status" value="1"/>
</dbReference>
<dbReference type="PRINTS" id="PR00722">
    <property type="entry name" value="CHYMOTRYPSIN"/>
</dbReference>
<dbReference type="SUPFAM" id="SSF50494">
    <property type="entry name" value="Trypsin-like serine proteases"/>
    <property type="match status" value="2"/>
</dbReference>
<dbReference type="Pfam" id="PF00089">
    <property type="entry name" value="Trypsin"/>
    <property type="match status" value="2"/>
</dbReference>
<keyword evidence="7" id="KW-1185">Reference proteome</keyword>
<comment type="caution">
    <text evidence="2">Lacks conserved residue(s) required for the propagation of feature annotation.</text>
</comment>
<evidence type="ECO:0000259" key="6">
    <source>
        <dbReference type="PROSITE" id="PS50923"/>
    </source>
</evidence>
<dbReference type="InterPro" id="IPR001314">
    <property type="entry name" value="Peptidase_S1A"/>
</dbReference>
<accession>A0A6P8Z8P2</accession>
<dbReference type="Gene3D" id="2.40.10.10">
    <property type="entry name" value="Trypsin-like serine proteases"/>
    <property type="match status" value="3"/>
</dbReference>
<dbReference type="PROSITE" id="PS50240">
    <property type="entry name" value="TRYPSIN_DOM"/>
    <property type="match status" value="2"/>
</dbReference>
<dbReference type="InterPro" id="IPR000436">
    <property type="entry name" value="Sushi_SCR_CCP_dom"/>
</dbReference>
<dbReference type="OrthoDB" id="238681at2759"/>
<keyword evidence="1 2" id="KW-1015">Disulfide bond</keyword>
<keyword evidence="4" id="KW-0732">Signal</keyword>
<evidence type="ECO:0000313" key="7">
    <source>
        <dbReference type="Proteomes" id="UP000515158"/>
    </source>
</evidence>
<feature type="region of interest" description="Disordered" evidence="3">
    <location>
        <begin position="31"/>
        <end position="50"/>
    </location>
</feature>
<feature type="chain" id="PRO_5028309798" evidence="4">
    <location>
        <begin position="18"/>
        <end position="648"/>
    </location>
</feature>
<dbReference type="InterPro" id="IPR009003">
    <property type="entry name" value="Peptidase_S1_PA"/>
</dbReference>
<evidence type="ECO:0000256" key="2">
    <source>
        <dbReference type="PROSITE-ProRule" id="PRU00302"/>
    </source>
</evidence>
<evidence type="ECO:0000313" key="8">
    <source>
        <dbReference type="RefSeq" id="XP_034246691.1"/>
    </source>
</evidence>
<dbReference type="CDD" id="cd00190">
    <property type="entry name" value="Tryp_SPc"/>
    <property type="match status" value="2"/>
</dbReference>
<dbReference type="SMART" id="SM00020">
    <property type="entry name" value="Tryp_SPc"/>
    <property type="match status" value="2"/>
</dbReference>
<feature type="domain" description="Sushi" evidence="6">
    <location>
        <begin position="63"/>
        <end position="123"/>
    </location>
</feature>
<feature type="disulfide bond" evidence="2">
    <location>
        <begin position="65"/>
        <end position="108"/>
    </location>
</feature>